<dbReference type="NCBIfam" id="NF008692">
    <property type="entry name" value="PRK11713.1-5"/>
    <property type="match status" value="1"/>
</dbReference>
<dbReference type="InterPro" id="IPR029028">
    <property type="entry name" value="Alpha/beta_knot_MTases"/>
</dbReference>
<evidence type="ECO:0000259" key="14">
    <source>
        <dbReference type="Pfam" id="PF20260"/>
    </source>
</evidence>
<accession>A0ABP9WSN0</accession>
<dbReference type="InterPro" id="IPR029026">
    <property type="entry name" value="tRNA_m1G_MTases_N"/>
</dbReference>
<dbReference type="RefSeq" id="WP_345550818.1">
    <property type="nucleotide sequence ID" value="NZ_BAABRT010000013.1"/>
</dbReference>
<evidence type="ECO:0000256" key="10">
    <source>
        <dbReference type="ARBA" id="ARBA00025699"/>
    </source>
</evidence>
<sequence length="245" mass="27082">MRVPRIYSHEPLAGLSEIELDENASRHLLKVLRLQAGRPLVIFDGRGGEYEAELVATGKRALARLGQFSEEDRQSPLALTLAIGISRGDRFEWVIQKATELGVARIQPLFTERCEVKLSGERLQKKLAHWRQIAISACEQCARNRVPEIAAPQKFAGFLDADMAADLGLVLHHRTEVSLRQLEQQRGRPDSAQLLVGPEGGLSGIEIEAALARGYAPLRLGPRVLRTETAPVAALSVLQYQWGDL</sequence>
<dbReference type="Pfam" id="PF20260">
    <property type="entry name" value="PUA_4"/>
    <property type="match status" value="1"/>
</dbReference>
<keyword evidence="5 12" id="KW-0963">Cytoplasm</keyword>
<evidence type="ECO:0000256" key="8">
    <source>
        <dbReference type="ARBA" id="ARBA00022679"/>
    </source>
</evidence>
<evidence type="ECO:0000256" key="6">
    <source>
        <dbReference type="ARBA" id="ARBA00022552"/>
    </source>
</evidence>
<evidence type="ECO:0000256" key="7">
    <source>
        <dbReference type="ARBA" id="ARBA00022603"/>
    </source>
</evidence>
<evidence type="ECO:0000256" key="9">
    <source>
        <dbReference type="ARBA" id="ARBA00022691"/>
    </source>
</evidence>
<dbReference type="CDD" id="cd18084">
    <property type="entry name" value="RsmE-like"/>
    <property type="match status" value="1"/>
</dbReference>
<keyword evidence="6 12" id="KW-0698">rRNA processing</keyword>
<keyword evidence="8 12" id="KW-0808">Transferase</keyword>
<comment type="function">
    <text evidence="10 12">Specifically methylates the N3 position of the uracil ring of uridine 1498 (m3U1498) in 16S rRNA. Acts on the fully assembled 30S ribosomal subunit.</text>
</comment>
<keyword evidence="7 12" id="KW-0489">Methyltransferase</keyword>
<comment type="catalytic activity">
    <reaction evidence="11 12">
        <text>uridine(1498) in 16S rRNA + S-adenosyl-L-methionine = N(3)-methyluridine(1498) in 16S rRNA + S-adenosyl-L-homocysteine + H(+)</text>
        <dbReference type="Rhea" id="RHEA:42920"/>
        <dbReference type="Rhea" id="RHEA-COMP:10283"/>
        <dbReference type="Rhea" id="RHEA-COMP:10284"/>
        <dbReference type="ChEBI" id="CHEBI:15378"/>
        <dbReference type="ChEBI" id="CHEBI:57856"/>
        <dbReference type="ChEBI" id="CHEBI:59789"/>
        <dbReference type="ChEBI" id="CHEBI:65315"/>
        <dbReference type="ChEBI" id="CHEBI:74502"/>
        <dbReference type="EC" id="2.1.1.193"/>
    </reaction>
</comment>
<dbReference type="PANTHER" id="PTHR30027">
    <property type="entry name" value="RIBOSOMAL RNA SMALL SUBUNIT METHYLTRANSFERASE E"/>
    <property type="match status" value="1"/>
</dbReference>
<protein>
    <recommendedName>
        <fullName evidence="4 12">Ribosomal RNA small subunit methyltransferase E</fullName>
        <ecNumber evidence="3 12">2.1.1.193</ecNumber>
    </recommendedName>
</protein>
<feature type="domain" description="Ribosomal RNA small subunit methyltransferase E methyltransferase" evidence="13">
    <location>
        <begin position="74"/>
        <end position="239"/>
    </location>
</feature>
<dbReference type="Pfam" id="PF04452">
    <property type="entry name" value="Methyltrans_RNA"/>
    <property type="match status" value="1"/>
</dbReference>
<evidence type="ECO:0000256" key="3">
    <source>
        <dbReference type="ARBA" id="ARBA00012328"/>
    </source>
</evidence>
<evidence type="ECO:0000256" key="1">
    <source>
        <dbReference type="ARBA" id="ARBA00004496"/>
    </source>
</evidence>
<gene>
    <name evidence="15" type="primary">rsmE_1</name>
    <name evidence="15" type="ORF">Maes01_01828</name>
</gene>
<dbReference type="SUPFAM" id="SSF88697">
    <property type="entry name" value="PUA domain-like"/>
    <property type="match status" value="1"/>
</dbReference>
<comment type="caution">
    <text evidence="15">The sequence shown here is derived from an EMBL/GenBank/DDBJ whole genome shotgun (WGS) entry which is preliminary data.</text>
</comment>
<evidence type="ECO:0000256" key="2">
    <source>
        <dbReference type="ARBA" id="ARBA00005528"/>
    </source>
</evidence>
<dbReference type="PANTHER" id="PTHR30027:SF3">
    <property type="entry name" value="16S RRNA (URACIL(1498)-N(3))-METHYLTRANSFERASE"/>
    <property type="match status" value="1"/>
</dbReference>
<dbReference type="EC" id="2.1.1.193" evidence="3 12"/>
<comment type="similarity">
    <text evidence="2 12">Belongs to the RNA methyltransferase RsmE family.</text>
</comment>
<organism evidence="15 16">
    <name type="scientific">Microbulbifer aestuariivivens</name>
    <dbReference type="NCBI Taxonomy" id="1908308"/>
    <lineage>
        <taxon>Bacteria</taxon>
        <taxon>Pseudomonadati</taxon>
        <taxon>Pseudomonadota</taxon>
        <taxon>Gammaproteobacteria</taxon>
        <taxon>Cellvibrionales</taxon>
        <taxon>Microbulbiferaceae</taxon>
        <taxon>Microbulbifer</taxon>
    </lineage>
</organism>
<keyword evidence="9 12" id="KW-0949">S-adenosyl-L-methionine</keyword>
<dbReference type="Gene3D" id="2.40.240.20">
    <property type="entry name" value="Hypothetical PUA domain-like, domain 1"/>
    <property type="match status" value="1"/>
</dbReference>
<dbReference type="GO" id="GO:0008168">
    <property type="term" value="F:methyltransferase activity"/>
    <property type="evidence" value="ECO:0007669"/>
    <property type="project" value="UniProtKB-KW"/>
</dbReference>
<dbReference type="SUPFAM" id="SSF75217">
    <property type="entry name" value="alpha/beta knot"/>
    <property type="match status" value="1"/>
</dbReference>
<dbReference type="InterPro" id="IPR046887">
    <property type="entry name" value="RsmE_PUA-like"/>
</dbReference>
<name>A0ABP9WSN0_9GAMM</name>
<evidence type="ECO:0000256" key="4">
    <source>
        <dbReference type="ARBA" id="ARBA00013673"/>
    </source>
</evidence>
<dbReference type="PIRSF" id="PIRSF015601">
    <property type="entry name" value="MTase_slr0722"/>
    <property type="match status" value="1"/>
</dbReference>
<evidence type="ECO:0000313" key="16">
    <source>
        <dbReference type="Proteomes" id="UP001408594"/>
    </source>
</evidence>
<evidence type="ECO:0000256" key="11">
    <source>
        <dbReference type="ARBA" id="ARBA00047944"/>
    </source>
</evidence>
<evidence type="ECO:0000256" key="5">
    <source>
        <dbReference type="ARBA" id="ARBA00022490"/>
    </source>
</evidence>
<dbReference type="InterPro" id="IPR046886">
    <property type="entry name" value="RsmE_MTase_dom"/>
</dbReference>
<dbReference type="Proteomes" id="UP001408594">
    <property type="component" value="Unassembled WGS sequence"/>
</dbReference>
<dbReference type="Gene3D" id="3.40.1280.10">
    <property type="match status" value="1"/>
</dbReference>
<reference evidence="15 16" key="1">
    <citation type="submission" date="2024-02" db="EMBL/GenBank/DDBJ databases">
        <title>Microbulbifer aestuariivivens NBRC 112533.</title>
        <authorList>
            <person name="Ichikawa N."/>
            <person name="Katano-Makiyama Y."/>
            <person name="Hidaka K."/>
        </authorList>
    </citation>
    <scope>NUCLEOTIDE SEQUENCE [LARGE SCALE GENOMIC DNA]</scope>
    <source>
        <strain evidence="15 16">NBRC 112533</strain>
    </source>
</reference>
<keyword evidence="16" id="KW-1185">Reference proteome</keyword>
<evidence type="ECO:0000313" key="15">
    <source>
        <dbReference type="EMBL" id="GAA5525263.1"/>
    </source>
</evidence>
<evidence type="ECO:0000256" key="12">
    <source>
        <dbReference type="PIRNR" id="PIRNR015601"/>
    </source>
</evidence>
<dbReference type="GO" id="GO:0032259">
    <property type="term" value="P:methylation"/>
    <property type="evidence" value="ECO:0007669"/>
    <property type="project" value="UniProtKB-KW"/>
</dbReference>
<dbReference type="InterPro" id="IPR006700">
    <property type="entry name" value="RsmE"/>
</dbReference>
<proteinExistence type="inferred from homology"/>
<evidence type="ECO:0000259" key="13">
    <source>
        <dbReference type="Pfam" id="PF04452"/>
    </source>
</evidence>
<feature type="domain" description="Ribosomal RNA small subunit methyltransferase E PUA-like" evidence="14">
    <location>
        <begin position="20"/>
        <end position="62"/>
    </location>
</feature>
<dbReference type="NCBIfam" id="TIGR00046">
    <property type="entry name" value="RsmE family RNA methyltransferase"/>
    <property type="match status" value="1"/>
</dbReference>
<dbReference type="InterPro" id="IPR015947">
    <property type="entry name" value="PUA-like_sf"/>
</dbReference>
<comment type="subcellular location">
    <subcellularLocation>
        <location evidence="1 12">Cytoplasm</location>
    </subcellularLocation>
</comment>
<dbReference type="EMBL" id="BAABRT010000013">
    <property type="protein sequence ID" value="GAA5525263.1"/>
    <property type="molecule type" value="Genomic_DNA"/>
</dbReference>